<accession>A0A316M3M0</accession>
<feature type="domain" description="HTH cro/C1-type" evidence="1">
    <location>
        <begin position="7"/>
        <end position="50"/>
    </location>
</feature>
<reference evidence="2 3" key="1">
    <citation type="submission" date="2018-03" db="EMBL/GenBank/DDBJ databases">
        <title>The uncultured portion of the human microbiome is neutrally assembled.</title>
        <authorList>
            <person name="Jeraldo P."/>
            <person name="Boardman L."/>
            <person name="White B.A."/>
            <person name="Nelson H."/>
            <person name="Goldenfeld N."/>
            <person name="Chia N."/>
        </authorList>
    </citation>
    <scope>NUCLEOTIDE SEQUENCE [LARGE SCALE GENOMIC DNA]</scope>
    <source>
        <strain evidence="2">CIM:MAG 903</strain>
    </source>
</reference>
<evidence type="ECO:0000313" key="3">
    <source>
        <dbReference type="Proteomes" id="UP000246114"/>
    </source>
</evidence>
<comment type="caution">
    <text evidence="2">The sequence shown here is derived from an EMBL/GenBank/DDBJ whole genome shotgun (WGS) entry which is preliminary data.</text>
</comment>
<dbReference type="InterPro" id="IPR001387">
    <property type="entry name" value="Cro/C1-type_HTH"/>
</dbReference>
<sequence>MTYRERIKYTRLLYGIGQKEIGQALGTSKQYISMIENNKTEATDDKLIEIINMVYKLGEAKKQGRLEEVTEDLVKINKEK</sequence>
<dbReference type="SMART" id="SM00530">
    <property type="entry name" value="HTH_XRE"/>
    <property type="match status" value="1"/>
</dbReference>
<name>A0A316M3M0_9CLOT</name>
<protein>
    <submittedName>
        <fullName evidence="2">XRE family transcriptional regulator</fullName>
    </submittedName>
</protein>
<dbReference type="PROSITE" id="PS50943">
    <property type="entry name" value="HTH_CROC1"/>
    <property type="match status" value="1"/>
</dbReference>
<proteinExistence type="predicted"/>
<dbReference type="GO" id="GO:0003677">
    <property type="term" value="F:DNA binding"/>
    <property type="evidence" value="ECO:0007669"/>
    <property type="project" value="InterPro"/>
</dbReference>
<dbReference type="InterPro" id="IPR010982">
    <property type="entry name" value="Lambda_DNA-bd_dom_sf"/>
</dbReference>
<dbReference type="CDD" id="cd00093">
    <property type="entry name" value="HTH_XRE"/>
    <property type="match status" value="1"/>
</dbReference>
<dbReference type="Gene3D" id="1.10.260.40">
    <property type="entry name" value="lambda repressor-like DNA-binding domains"/>
    <property type="match status" value="1"/>
</dbReference>
<evidence type="ECO:0000313" key="2">
    <source>
        <dbReference type="EMBL" id="PWL53207.1"/>
    </source>
</evidence>
<evidence type="ECO:0000259" key="1">
    <source>
        <dbReference type="PROSITE" id="PS50943"/>
    </source>
</evidence>
<dbReference type="Pfam" id="PF01381">
    <property type="entry name" value="HTH_3"/>
    <property type="match status" value="1"/>
</dbReference>
<dbReference type="Proteomes" id="UP000246114">
    <property type="component" value="Unassembled WGS sequence"/>
</dbReference>
<organism evidence="2 3">
    <name type="scientific">Clostridium cadaveris</name>
    <dbReference type="NCBI Taxonomy" id="1529"/>
    <lineage>
        <taxon>Bacteria</taxon>
        <taxon>Bacillati</taxon>
        <taxon>Bacillota</taxon>
        <taxon>Clostridia</taxon>
        <taxon>Eubacteriales</taxon>
        <taxon>Clostridiaceae</taxon>
        <taxon>Clostridium</taxon>
    </lineage>
</organism>
<dbReference type="AlphaFoldDB" id="A0A316M3M0"/>
<gene>
    <name evidence="2" type="ORF">DBY38_08560</name>
</gene>
<dbReference type="SUPFAM" id="SSF47413">
    <property type="entry name" value="lambda repressor-like DNA-binding domains"/>
    <property type="match status" value="1"/>
</dbReference>
<dbReference type="EMBL" id="QAMZ01000041">
    <property type="protein sequence ID" value="PWL53207.1"/>
    <property type="molecule type" value="Genomic_DNA"/>
</dbReference>